<sequence>MNGKRRVVNVLPGQLARLHVDTDLLLISITTDPGASRAQARLGIRTHLRDALGEWLDLKPCDITFVSVPGRPPRVILDGAREPGLSISHEAGLSLAAVNLQGPVGVDLMKTQDVPDWLIVSKDYLGPTTTCQLLATPDTQRTLAFTEAWCQREALLKLHGQPLMESTALPVLAGCVGQIDLPLPWVAMVAVL</sequence>
<comment type="caution">
    <text evidence="1">The sequence shown here is derived from an EMBL/GenBank/DDBJ whole genome shotgun (WGS) entry which is preliminary data.</text>
</comment>
<organism evidence="1">
    <name type="scientific">Pseudomonas graminis</name>
    <dbReference type="NCBI Taxonomy" id="158627"/>
    <lineage>
        <taxon>Bacteria</taxon>
        <taxon>Pseudomonadati</taxon>
        <taxon>Pseudomonadota</taxon>
        <taxon>Gammaproteobacteria</taxon>
        <taxon>Pseudomonadales</taxon>
        <taxon>Pseudomonadaceae</taxon>
        <taxon>Pseudomonas</taxon>
    </lineage>
</organism>
<dbReference type="Gene3D" id="3.90.470.20">
    <property type="entry name" value="4'-phosphopantetheinyl transferase domain"/>
    <property type="match status" value="1"/>
</dbReference>
<dbReference type="EMBL" id="DSIN01000032">
    <property type="protein sequence ID" value="HEF28473.1"/>
    <property type="molecule type" value="Genomic_DNA"/>
</dbReference>
<name>A0A7C2B0C8_9PSED</name>
<gene>
    <name evidence="1" type="ORF">ENP23_22225</name>
</gene>
<dbReference type="GO" id="GO:0008897">
    <property type="term" value="F:holo-[acyl-carrier-protein] synthase activity"/>
    <property type="evidence" value="ECO:0007669"/>
    <property type="project" value="InterPro"/>
</dbReference>
<reference evidence="1" key="1">
    <citation type="journal article" date="2020" name="mSystems">
        <title>Genome- and Community-Level Interaction Insights into Carbon Utilization and Element Cycling Functions of Hydrothermarchaeota in Hydrothermal Sediment.</title>
        <authorList>
            <person name="Zhou Z."/>
            <person name="Liu Y."/>
            <person name="Xu W."/>
            <person name="Pan J."/>
            <person name="Luo Z.H."/>
            <person name="Li M."/>
        </authorList>
    </citation>
    <scope>NUCLEOTIDE SEQUENCE [LARGE SCALE GENOMIC DNA]</scope>
    <source>
        <strain evidence="1">SpSt-200</strain>
    </source>
</reference>
<evidence type="ECO:0000313" key="1">
    <source>
        <dbReference type="EMBL" id="HEF28473.1"/>
    </source>
</evidence>
<dbReference type="AlphaFoldDB" id="A0A7C2B0C8"/>
<dbReference type="GO" id="GO:0000287">
    <property type="term" value="F:magnesium ion binding"/>
    <property type="evidence" value="ECO:0007669"/>
    <property type="project" value="InterPro"/>
</dbReference>
<dbReference type="InterPro" id="IPR037143">
    <property type="entry name" value="4-PPantetheinyl_Trfase_dom_sf"/>
</dbReference>
<dbReference type="SUPFAM" id="SSF56214">
    <property type="entry name" value="4'-phosphopantetheinyl transferase"/>
    <property type="match status" value="1"/>
</dbReference>
<keyword evidence="1" id="KW-0808">Transferase</keyword>
<protein>
    <submittedName>
        <fullName evidence="1">Phosphopantetheinyl transferase</fullName>
    </submittedName>
</protein>
<proteinExistence type="predicted"/>
<accession>A0A7C2B0C8</accession>